<reference evidence="1" key="1">
    <citation type="submission" date="2017-05" db="EMBL/GenBank/DDBJ databases">
        <authorList>
            <person name="Varghese N."/>
            <person name="Submissions S."/>
        </authorList>
    </citation>
    <scope>NUCLEOTIDE SEQUENCE</scope>
    <source>
        <strain evidence="1">DSM 18763</strain>
    </source>
</reference>
<dbReference type="Proteomes" id="UP001157947">
    <property type="component" value="Unassembled WGS sequence"/>
</dbReference>
<dbReference type="RefSeq" id="WP_265134625.1">
    <property type="nucleotide sequence ID" value="NZ_FXTX01000012.1"/>
</dbReference>
<accession>A0AA45WMF1</accession>
<organism evidence="1 2">
    <name type="scientific">Venenivibrio stagnispumantis</name>
    <dbReference type="NCBI Taxonomy" id="407998"/>
    <lineage>
        <taxon>Bacteria</taxon>
        <taxon>Pseudomonadati</taxon>
        <taxon>Aquificota</taxon>
        <taxon>Aquificia</taxon>
        <taxon>Aquificales</taxon>
        <taxon>Hydrogenothermaceae</taxon>
        <taxon>Venenivibrio</taxon>
    </lineage>
</organism>
<protein>
    <submittedName>
        <fullName evidence="1">Phytoene dehydrogenase-related protein</fullName>
    </submittedName>
</protein>
<dbReference type="EMBL" id="FXTX01000012">
    <property type="protein sequence ID" value="SMP14209.1"/>
    <property type="molecule type" value="Genomic_DNA"/>
</dbReference>
<dbReference type="Pfam" id="PF13450">
    <property type="entry name" value="NAD_binding_8"/>
    <property type="match status" value="1"/>
</dbReference>
<sequence length="497" mass="57646">MIYDYIIVGGGIGGVASYILLKSIGKNVLLFEKLDYLGGCAGTFEKDGYLYNVGASTLVGLKDNMPLNILLKIAQKDKKELPVKPIDPSIIVFVKDKVIKRYKDKQKAFEEINKSFYHKNNKILWDKIYKTADINWENLYKLIPFNPNDKIDIVKKFFLNCGYFCKNGLKLVFSAKDVIKSYVPDISKDYIDFLNSQILMTSQGYWDEVSFSIASMGLTYPNLDNYYVFGGINQILEIMVKDEKNIKRKDKVIKISKDKDIFKVLSKSGEYYSKKVLLNKTIWDFCEILDNQLKDSICEKNIKKYNKIWSSATLYFNVKDDKNILNEHHYQIIHEKNPYTGSYSFFLSVSDKDDNIMNKDGFRSITISTHCKIDLWENLTAEEYKEKKEMLKDFILEKLYEKLPFFKNLEIKNIMVGTPRTFKRYTERYKGTVGGIPLLMEYTMLNYPSGITPINGLYIVGDSVFPGQGFPGVILGVFNIISLIERDFSEIFYKYIF</sequence>
<dbReference type="GO" id="GO:0016116">
    <property type="term" value="P:carotenoid metabolic process"/>
    <property type="evidence" value="ECO:0007669"/>
    <property type="project" value="InterPro"/>
</dbReference>
<gene>
    <name evidence="1" type="ORF">SAMN06264868_11227</name>
</gene>
<proteinExistence type="predicted"/>
<dbReference type="PANTHER" id="PTHR46313">
    <property type="match status" value="1"/>
</dbReference>
<dbReference type="InterPro" id="IPR045892">
    <property type="entry name" value="CrtISO-like"/>
</dbReference>
<name>A0AA45WMF1_9AQUI</name>
<dbReference type="SUPFAM" id="SSF51905">
    <property type="entry name" value="FAD/NAD(P)-binding domain"/>
    <property type="match status" value="1"/>
</dbReference>
<dbReference type="AlphaFoldDB" id="A0AA45WMF1"/>
<dbReference type="InterPro" id="IPR036188">
    <property type="entry name" value="FAD/NAD-bd_sf"/>
</dbReference>
<evidence type="ECO:0000313" key="1">
    <source>
        <dbReference type="EMBL" id="SMP14209.1"/>
    </source>
</evidence>
<keyword evidence="2" id="KW-1185">Reference proteome</keyword>
<dbReference type="PANTHER" id="PTHR46313:SF3">
    <property type="entry name" value="PROLYCOPENE ISOMERASE, CHLOROPLASTIC"/>
    <property type="match status" value="1"/>
</dbReference>
<evidence type="ECO:0000313" key="2">
    <source>
        <dbReference type="Proteomes" id="UP001157947"/>
    </source>
</evidence>
<comment type="caution">
    <text evidence="1">The sequence shown here is derived from an EMBL/GenBank/DDBJ whole genome shotgun (WGS) entry which is preliminary data.</text>
</comment>
<dbReference type="Gene3D" id="3.50.50.60">
    <property type="entry name" value="FAD/NAD(P)-binding domain"/>
    <property type="match status" value="1"/>
</dbReference>